<feature type="compositionally biased region" description="Low complexity" evidence="1">
    <location>
        <begin position="298"/>
        <end position="310"/>
    </location>
</feature>
<evidence type="ECO:0000313" key="5">
    <source>
        <dbReference type="Proteomes" id="UP001565368"/>
    </source>
</evidence>
<dbReference type="Proteomes" id="UP001565368">
    <property type="component" value="Unassembled WGS sequence"/>
</dbReference>
<name>A0ABR3QAX0_9TREE</name>
<dbReference type="EMBL" id="JBBXJM010000002">
    <property type="protein sequence ID" value="KAL1411800.1"/>
    <property type="molecule type" value="Genomic_DNA"/>
</dbReference>
<feature type="compositionally biased region" description="Low complexity" evidence="1">
    <location>
        <begin position="384"/>
        <end position="400"/>
    </location>
</feature>
<keyword evidence="2" id="KW-1133">Transmembrane helix</keyword>
<feature type="region of interest" description="Disordered" evidence="1">
    <location>
        <begin position="296"/>
        <end position="400"/>
    </location>
</feature>
<feature type="compositionally biased region" description="Polar residues" evidence="1">
    <location>
        <begin position="358"/>
        <end position="376"/>
    </location>
</feature>
<dbReference type="GeneID" id="95983810"/>
<reference evidence="4 5" key="1">
    <citation type="submission" date="2023-08" db="EMBL/GenBank/DDBJ databases">
        <title>Annotated Genome Sequence of Vanrija albida AlHP1.</title>
        <authorList>
            <person name="Herzog R."/>
        </authorList>
    </citation>
    <scope>NUCLEOTIDE SEQUENCE [LARGE SCALE GENOMIC DNA]</scope>
    <source>
        <strain evidence="4 5">AlHP1</strain>
    </source>
</reference>
<feature type="region of interest" description="Disordered" evidence="1">
    <location>
        <begin position="134"/>
        <end position="194"/>
    </location>
</feature>
<dbReference type="RefSeq" id="XP_069211744.1">
    <property type="nucleotide sequence ID" value="XM_069351358.1"/>
</dbReference>
<keyword evidence="3" id="KW-0732">Signal</keyword>
<feature type="compositionally biased region" description="Low complexity" evidence="1">
    <location>
        <begin position="159"/>
        <end position="175"/>
    </location>
</feature>
<feature type="transmembrane region" description="Helical" evidence="2">
    <location>
        <begin position="199"/>
        <end position="221"/>
    </location>
</feature>
<comment type="caution">
    <text evidence="4">The sequence shown here is derived from an EMBL/GenBank/DDBJ whole genome shotgun (WGS) entry which is preliminary data.</text>
</comment>
<evidence type="ECO:0000313" key="4">
    <source>
        <dbReference type="EMBL" id="KAL1411800.1"/>
    </source>
</evidence>
<evidence type="ECO:0000256" key="2">
    <source>
        <dbReference type="SAM" id="Phobius"/>
    </source>
</evidence>
<feature type="compositionally biased region" description="Low complexity" evidence="1">
    <location>
        <begin position="134"/>
        <end position="151"/>
    </location>
</feature>
<feature type="chain" id="PRO_5046027764" description="Mid2 domain-containing protein" evidence="3">
    <location>
        <begin position="24"/>
        <end position="400"/>
    </location>
</feature>
<evidence type="ECO:0000256" key="3">
    <source>
        <dbReference type="SAM" id="SignalP"/>
    </source>
</evidence>
<proteinExistence type="predicted"/>
<keyword evidence="5" id="KW-1185">Reference proteome</keyword>
<keyword evidence="2" id="KW-0812">Transmembrane</keyword>
<gene>
    <name evidence="4" type="ORF">Q8F55_002767</name>
</gene>
<evidence type="ECO:0000256" key="1">
    <source>
        <dbReference type="SAM" id="MobiDB-lite"/>
    </source>
</evidence>
<organism evidence="4 5">
    <name type="scientific">Vanrija albida</name>
    <dbReference type="NCBI Taxonomy" id="181172"/>
    <lineage>
        <taxon>Eukaryota</taxon>
        <taxon>Fungi</taxon>
        <taxon>Dikarya</taxon>
        <taxon>Basidiomycota</taxon>
        <taxon>Agaricomycotina</taxon>
        <taxon>Tremellomycetes</taxon>
        <taxon>Trichosporonales</taxon>
        <taxon>Trichosporonaceae</taxon>
        <taxon>Vanrija</taxon>
    </lineage>
</organism>
<sequence>MILRLPRLPRLLVALAWLAQAAAQDLYINDPANPMSCFPVAMLWSGGVSPYTVYVLSASAPNGTPIELAVDNWTAPTKGLAWYIDIVKGAELILKIVDGNGATASTNAFTVQPPADPLACARFHLRDPSTMTLTASVTSSVPTTTAPPSSGSGSGTGAAGPTSAPSSSSPHTDSPGTGGSASPPASPNDKSSSPPLGPILGGAIVGGVVVFVVMFGILIYCRRKRTLQDTGGGDNHPYPSAHLRRKSLKFDELTTASNLSNDDFASHVKPTRIGAISPPLPLQLSRPATPVVAYEYVTSPRTPTRPRSPSDGSKPARPTSPSIMRVSVISPLNNDSLDDLTQGGASGSDGHAADRSSTSESGMSRPSYSRASTFSAPNPRARTRASSTRARTAPARDQAA</sequence>
<accession>A0ABR3QAX0</accession>
<evidence type="ECO:0008006" key="6">
    <source>
        <dbReference type="Google" id="ProtNLM"/>
    </source>
</evidence>
<protein>
    <recommendedName>
        <fullName evidence="6">Mid2 domain-containing protein</fullName>
    </recommendedName>
</protein>
<feature type="signal peptide" evidence="3">
    <location>
        <begin position="1"/>
        <end position="23"/>
    </location>
</feature>
<keyword evidence="2" id="KW-0472">Membrane</keyword>